<dbReference type="OrthoDB" id="5196426at2"/>
<comment type="caution">
    <text evidence="1">The sequence shown here is derived from an EMBL/GenBank/DDBJ whole genome shotgun (WGS) entry which is preliminary data.</text>
</comment>
<evidence type="ECO:0000313" key="2">
    <source>
        <dbReference type="Proteomes" id="UP000239415"/>
    </source>
</evidence>
<dbReference type="RefSeq" id="WP_106316820.1">
    <property type="nucleotide sequence ID" value="NZ_BOMO01000042.1"/>
</dbReference>
<evidence type="ECO:0000313" key="1">
    <source>
        <dbReference type="EMBL" id="PRX23652.1"/>
    </source>
</evidence>
<dbReference type="AlphaFoldDB" id="A0A2T0KJE3"/>
<gene>
    <name evidence="1" type="ORF">CLV67_103401</name>
</gene>
<dbReference type="Proteomes" id="UP000239415">
    <property type="component" value="Unassembled WGS sequence"/>
</dbReference>
<organism evidence="1 2">
    <name type="scientific">Actinoplanes italicus</name>
    <dbReference type="NCBI Taxonomy" id="113567"/>
    <lineage>
        <taxon>Bacteria</taxon>
        <taxon>Bacillati</taxon>
        <taxon>Actinomycetota</taxon>
        <taxon>Actinomycetes</taxon>
        <taxon>Micromonosporales</taxon>
        <taxon>Micromonosporaceae</taxon>
        <taxon>Actinoplanes</taxon>
    </lineage>
</organism>
<proteinExistence type="predicted"/>
<accession>A0A2T0KJE3</accession>
<sequence>MSSDYRLLCMAHDPAIVIDIDATRPEIALAAILDRGAHEALRAHAHCPLLVGRYSYPLVEVCCPGSQHDHHPRLDKWIDASLLKVAALAWMQGPSEAMSAALSRLPRCWEPIRLGRLRYELGIEEGA</sequence>
<protein>
    <submittedName>
        <fullName evidence="1">Uncharacterized protein</fullName>
    </submittedName>
</protein>
<keyword evidence="2" id="KW-1185">Reference proteome</keyword>
<reference evidence="1 2" key="1">
    <citation type="submission" date="2018-03" db="EMBL/GenBank/DDBJ databases">
        <title>Genomic Encyclopedia of Archaeal and Bacterial Type Strains, Phase II (KMG-II): from individual species to whole genera.</title>
        <authorList>
            <person name="Goeker M."/>
        </authorList>
    </citation>
    <scope>NUCLEOTIDE SEQUENCE [LARGE SCALE GENOMIC DNA]</scope>
    <source>
        <strain evidence="1 2">DSM 43146</strain>
    </source>
</reference>
<dbReference type="EMBL" id="PVMZ01000003">
    <property type="protein sequence ID" value="PRX23652.1"/>
    <property type="molecule type" value="Genomic_DNA"/>
</dbReference>
<name>A0A2T0KJE3_9ACTN</name>